<dbReference type="Pfam" id="PF01551">
    <property type="entry name" value="Peptidase_M23"/>
    <property type="match status" value="1"/>
</dbReference>
<dbReference type="EMBL" id="JBHSDH010000010">
    <property type="protein sequence ID" value="MFC4291162.1"/>
    <property type="molecule type" value="Genomic_DNA"/>
</dbReference>
<organism evidence="4 5">
    <name type="scientific">Sphingorhabdus arenilitoris</name>
    <dbReference type="NCBI Taxonomy" id="1490041"/>
    <lineage>
        <taxon>Bacteria</taxon>
        <taxon>Pseudomonadati</taxon>
        <taxon>Pseudomonadota</taxon>
        <taxon>Alphaproteobacteria</taxon>
        <taxon>Sphingomonadales</taxon>
        <taxon>Sphingomonadaceae</taxon>
        <taxon>Sphingorhabdus</taxon>
    </lineage>
</organism>
<dbReference type="RefSeq" id="WP_381420754.1">
    <property type="nucleotide sequence ID" value="NZ_JBHSDH010000010.1"/>
</dbReference>
<protein>
    <submittedName>
        <fullName evidence="4">M23 family metallopeptidase</fullName>
        <ecNumber evidence="4">3.4.24.-</ecNumber>
    </submittedName>
</protein>
<dbReference type="PANTHER" id="PTHR21666">
    <property type="entry name" value="PEPTIDASE-RELATED"/>
    <property type="match status" value="1"/>
</dbReference>
<dbReference type="InterPro" id="IPR016047">
    <property type="entry name" value="M23ase_b-sheet_dom"/>
</dbReference>
<feature type="compositionally biased region" description="Basic and acidic residues" evidence="1">
    <location>
        <begin position="232"/>
        <end position="245"/>
    </location>
</feature>
<keyword evidence="2" id="KW-0732">Signal</keyword>
<keyword evidence="5" id="KW-1185">Reference proteome</keyword>
<feature type="region of interest" description="Disordered" evidence="1">
    <location>
        <begin position="231"/>
        <end position="260"/>
    </location>
</feature>
<feature type="chain" id="PRO_5047342408" evidence="2">
    <location>
        <begin position="28"/>
        <end position="260"/>
    </location>
</feature>
<reference evidence="5" key="1">
    <citation type="journal article" date="2019" name="Int. J. Syst. Evol. Microbiol.">
        <title>The Global Catalogue of Microorganisms (GCM) 10K type strain sequencing project: providing services to taxonomists for standard genome sequencing and annotation.</title>
        <authorList>
            <consortium name="The Broad Institute Genomics Platform"/>
            <consortium name="The Broad Institute Genome Sequencing Center for Infectious Disease"/>
            <person name="Wu L."/>
            <person name="Ma J."/>
        </authorList>
    </citation>
    <scope>NUCLEOTIDE SEQUENCE [LARGE SCALE GENOMIC DNA]</scope>
    <source>
        <strain evidence="5">CECT 8531</strain>
    </source>
</reference>
<gene>
    <name evidence="4" type="ORF">ACFOWX_01905</name>
</gene>
<proteinExistence type="predicted"/>
<accession>A0ABV8RCT4</accession>
<dbReference type="PANTHER" id="PTHR21666:SF270">
    <property type="entry name" value="MUREIN HYDROLASE ACTIVATOR ENVC"/>
    <property type="match status" value="1"/>
</dbReference>
<dbReference type="Proteomes" id="UP001595887">
    <property type="component" value="Unassembled WGS sequence"/>
</dbReference>
<dbReference type="EC" id="3.4.24.-" evidence="4"/>
<evidence type="ECO:0000259" key="3">
    <source>
        <dbReference type="Pfam" id="PF01551"/>
    </source>
</evidence>
<evidence type="ECO:0000313" key="5">
    <source>
        <dbReference type="Proteomes" id="UP001595887"/>
    </source>
</evidence>
<sequence>MVQASGLKIIFAAALFSLLQMPFVARASDKGSDCANLTCISLPSARNAKEAAEINISNQDFVPKTNAPLVEPKVALPSGNKITHTPRYELGRYVRPVDIIRISSAFGMRYDPALGHARLHAGIDIPGRYASPIYAIEAGYVEYAASAGTYGLLVRLRHDSNIETRYAHLSRIAVSRGTYVESGQIIGYMGSTGRSTGNHLHFEVRQNGVPLEPTQFLASGGRQPAFSGLRSDAAEVKPHQSEFSRKVSGKIPDNQDASLR</sequence>
<dbReference type="GO" id="GO:0016787">
    <property type="term" value="F:hydrolase activity"/>
    <property type="evidence" value="ECO:0007669"/>
    <property type="project" value="UniProtKB-KW"/>
</dbReference>
<dbReference type="CDD" id="cd12797">
    <property type="entry name" value="M23_peptidase"/>
    <property type="match status" value="1"/>
</dbReference>
<keyword evidence="4" id="KW-0378">Hydrolase</keyword>
<name>A0ABV8RCT4_9SPHN</name>
<evidence type="ECO:0000256" key="1">
    <source>
        <dbReference type="SAM" id="MobiDB-lite"/>
    </source>
</evidence>
<comment type="caution">
    <text evidence="4">The sequence shown here is derived from an EMBL/GenBank/DDBJ whole genome shotgun (WGS) entry which is preliminary data.</text>
</comment>
<evidence type="ECO:0000256" key="2">
    <source>
        <dbReference type="SAM" id="SignalP"/>
    </source>
</evidence>
<feature type="domain" description="M23ase beta-sheet core" evidence="3">
    <location>
        <begin position="119"/>
        <end position="213"/>
    </location>
</feature>
<dbReference type="InterPro" id="IPR050570">
    <property type="entry name" value="Cell_wall_metabolism_enzyme"/>
</dbReference>
<dbReference type="InterPro" id="IPR011055">
    <property type="entry name" value="Dup_hybrid_motif"/>
</dbReference>
<dbReference type="Gene3D" id="2.70.70.10">
    <property type="entry name" value="Glucose Permease (Domain IIA)"/>
    <property type="match status" value="1"/>
</dbReference>
<dbReference type="SUPFAM" id="SSF51261">
    <property type="entry name" value="Duplicated hybrid motif"/>
    <property type="match status" value="1"/>
</dbReference>
<evidence type="ECO:0000313" key="4">
    <source>
        <dbReference type="EMBL" id="MFC4291162.1"/>
    </source>
</evidence>
<feature type="signal peptide" evidence="2">
    <location>
        <begin position="1"/>
        <end position="27"/>
    </location>
</feature>